<evidence type="ECO:0000259" key="9">
    <source>
        <dbReference type="PROSITE" id="PS50262"/>
    </source>
</evidence>
<dbReference type="InterPro" id="IPR017452">
    <property type="entry name" value="GPCR_Rhodpsn_7TM"/>
</dbReference>
<sequence length="423" mass="48250">MNKSCTEMEIWNKDDNNVKSYIKVNNCTDNESFDYPDHLTFNEVFTTKNILCSLVVLFAVCDNLLVLVTLDRNQLKKSRVCRMMMHLIMPDLIMIFVTIPLEMAWRISGQWKVGDVACKTMLYLRTFGPYLSSTVAACISVDKYFAIVHPLRFVHAHERSKKLLGAAWAISLVCSIPQSIIYHVENHPEFPKFMQCVNHNFFPTPYHELAYDMFCLIIVYGAPLSIILFCNGRILWVICKKYRALKAVLTQEYEKCLCHRRGDIAHITRDRVRTYRMMITISLTFVLFLIPYAAAVVWCLSHPVSAENVESSMRSFFLAFSVSISLVNPLIYGSHAFTFRKGVIKVGWGSTAPKTAPANRFSETSHLRVSATITRPIPYRDDDGESMVHVWKCHCSGNCNEIEGMQISGTSQEAESVAHSLDH</sequence>
<feature type="transmembrane region" description="Helical" evidence="8">
    <location>
        <begin position="48"/>
        <end position="68"/>
    </location>
</feature>
<dbReference type="GO" id="GO:0032870">
    <property type="term" value="P:cellular response to hormone stimulus"/>
    <property type="evidence" value="ECO:0007669"/>
    <property type="project" value="TreeGrafter"/>
</dbReference>
<comment type="similarity">
    <text evidence="2">Belongs to the G-protein coupled receptor 1 family.</text>
</comment>
<feature type="transmembrane region" description="Helical" evidence="8">
    <location>
        <begin position="88"/>
        <end position="107"/>
    </location>
</feature>
<dbReference type="GO" id="GO:0042277">
    <property type="term" value="F:peptide binding"/>
    <property type="evidence" value="ECO:0007669"/>
    <property type="project" value="TreeGrafter"/>
</dbReference>
<comment type="subcellular location">
    <subcellularLocation>
        <location evidence="1">Cell membrane</location>
        <topology evidence="1">Multi-pass membrane protein</topology>
    </subcellularLocation>
</comment>
<evidence type="ECO:0000256" key="1">
    <source>
        <dbReference type="ARBA" id="ARBA00004651"/>
    </source>
</evidence>
<dbReference type="GO" id="GO:0004930">
    <property type="term" value="F:G protein-coupled receptor activity"/>
    <property type="evidence" value="ECO:0007669"/>
    <property type="project" value="InterPro"/>
</dbReference>
<dbReference type="PROSITE" id="PS50262">
    <property type="entry name" value="G_PROTEIN_RECEP_F1_2"/>
    <property type="match status" value="1"/>
</dbReference>
<dbReference type="AlphaFoldDB" id="A0AAV4Q3B7"/>
<organism evidence="10 11">
    <name type="scientific">Caerostris darwini</name>
    <dbReference type="NCBI Taxonomy" id="1538125"/>
    <lineage>
        <taxon>Eukaryota</taxon>
        <taxon>Metazoa</taxon>
        <taxon>Ecdysozoa</taxon>
        <taxon>Arthropoda</taxon>
        <taxon>Chelicerata</taxon>
        <taxon>Arachnida</taxon>
        <taxon>Araneae</taxon>
        <taxon>Araneomorphae</taxon>
        <taxon>Entelegynae</taxon>
        <taxon>Araneoidea</taxon>
        <taxon>Araneidae</taxon>
        <taxon>Caerostris</taxon>
    </lineage>
</organism>
<feature type="transmembrane region" description="Helical" evidence="8">
    <location>
        <begin position="209"/>
        <end position="236"/>
    </location>
</feature>
<dbReference type="GO" id="GO:0005886">
    <property type="term" value="C:plasma membrane"/>
    <property type="evidence" value="ECO:0007669"/>
    <property type="project" value="UniProtKB-SubCell"/>
</dbReference>
<evidence type="ECO:0000256" key="8">
    <source>
        <dbReference type="SAM" id="Phobius"/>
    </source>
</evidence>
<dbReference type="InterPro" id="IPR000276">
    <property type="entry name" value="GPCR_Rhodpsn"/>
</dbReference>
<dbReference type="PRINTS" id="PR00237">
    <property type="entry name" value="GPCRRHODOPSN"/>
</dbReference>
<dbReference type="PANTHER" id="PTHR24241">
    <property type="entry name" value="NEUROPEPTIDE RECEPTOR-RELATED G-PROTEIN COUPLED RECEPTOR"/>
    <property type="match status" value="1"/>
</dbReference>
<name>A0AAV4Q3B7_9ARAC</name>
<keyword evidence="4 8" id="KW-0812">Transmembrane</keyword>
<dbReference type="PANTHER" id="PTHR24241:SF190">
    <property type="entry name" value="CARDIOACCELERATORY PEPTIDE RECEPTOR-LIKE PROTEIN"/>
    <property type="match status" value="1"/>
</dbReference>
<feature type="domain" description="G-protein coupled receptors family 1 profile" evidence="9">
    <location>
        <begin position="62"/>
        <end position="332"/>
    </location>
</feature>
<accession>A0AAV4Q3B7</accession>
<protein>
    <submittedName>
        <fullName evidence="10">Gonadotropin-releasing hormone II receptor</fullName>
    </submittedName>
</protein>
<feature type="transmembrane region" description="Helical" evidence="8">
    <location>
        <begin position="313"/>
        <end position="332"/>
    </location>
</feature>
<dbReference type="Proteomes" id="UP001054837">
    <property type="component" value="Unassembled WGS sequence"/>
</dbReference>
<keyword evidence="7 10" id="KW-0675">Receptor</keyword>
<evidence type="ECO:0000256" key="7">
    <source>
        <dbReference type="ARBA" id="ARBA00023170"/>
    </source>
</evidence>
<keyword evidence="11" id="KW-1185">Reference proteome</keyword>
<dbReference type="EMBL" id="BPLQ01003843">
    <property type="protein sequence ID" value="GIY03814.1"/>
    <property type="molecule type" value="Genomic_DNA"/>
</dbReference>
<evidence type="ECO:0000256" key="5">
    <source>
        <dbReference type="ARBA" id="ARBA00022989"/>
    </source>
</evidence>
<evidence type="ECO:0000256" key="4">
    <source>
        <dbReference type="ARBA" id="ARBA00022692"/>
    </source>
</evidence>
<dbReference type="Pfam" id="PF00001">
    <property type="entry name" value="7tm_1"/>
    <property type="match status" value="1"/>
</dbReference>
<dbReference type="SUPFAM" id="SSF81321">
    <property type="entry name" value="Family A G protein-coupled receptor-like"/>
    <property type="match status" value="1"/>
</dbReference>
<reference evidence="10 11" key="1">
    <citation type="submission" date="2021-06" db="EMBL/GenBank/DDBJ databases">
        <title>Caerostris darwini draft genome.</title>
        <authorList>
            <person name="Kono N."/>
            <person name="Arakawa K."/>
        </authorList>
    </citation>
    <scope>NUCLEOTIDE SEQUENCE [LARGE SCALE GENOMIC DNA]</scope>
</reference>
<keyword evidence="6 8" id="KW-0472">Membrane</keyword>
<feature type="transmembrane region" description="Helical" evidence="8">
    <location>
        <begin position="163"/>
        <end position="184"/>
    </location>
</feature>
<evidence type="ECO:0000313" key="11">
    <source>
        <dbReference type="Proteomes" id="UP001054837"/>
    </source>
</evidence>
<evidence type="ECO:0000256" key="6">
    <source>
        <dbReference type="ARBA" id="ARBA00023136"/>
    </source>
</evidence>
<keyword evidence="5 8" id="KW-1133">Transmembrane helix</keyword>
<evidence type="ECO:0000313" key="10">
    <source>
        <dbReference type="EMBL" id="GIY03814.1"/>
    </source>
</evidence>
<dbReference type="Gene3D" id="1.20.1070.10">
    <property type="entry name" value="Rhodopsin 7-helix transmembrane proteins"/>
    <property type="match status" value="1"/>
</dbReference>
<evidence type="ECO:0000256" key="3">
    <source>
        <dbReference type="ARBA" id="ARBA00022475"/>
    </source>
</evidence>
<gene>
    <name evidence="10" type="primary">GNRHR2</name>
    <name evidence="10" type="ORF">CDAR_288971</name>
</gene>
<comment type="caution">
    <text evidence="10">The sequence shown here is derived from an EMBL/GenBank/DDBJ whole genome shotgun (WGS) entry which is preliminary data.</text>
</comment>
<proteinExistence type="inferred from homology"/>
<feature type="transmembrane region" description="Helical" evidence="8">
    <location>
        <begin position="279"/>
        <end position="301"/>
    </location>
</feature>
<keyword evidence="3" id="KW-1003">Cell membrane</keyword>
<evidence type="ECO:0000256" key="2">
    <source>
        <dbReference type="ARBA" id="ARBA00010663"/>
    </source>
</evidence>